<protein>
    <submittedName>
        <fullName evidence="8">AraC family transcriptional regulator</fullName>
    </submittedName>
</protein>
<organism evidence="8 9">
    <name type="scientific">Pseudomonas putida</name>
    <name type="common">Arthrobacter siderocapsulatus</name>
    <dbReference type="NCBI Taxonomy" id="303"/>
    <lineage>
        <taxon>Bacteria</taxon>
        <taxon>Pseudomonadati</taxon>
        <taxon>Pseudomonadota</taxon>
        <taxon>Gammaproteobacteria</taxon>
        <taxon>Pseudomonadales</taxon>
        <taxon>Pseudomonadaceae</taxon>
        <taxon>Pseudomonas</taxon>
    </lineage>
</organism>
<evidence type="ECO:0000259" key="7">
    <source>
        <dbReference type="PROSITE" id="PS01124"/>
    </source>
</evidence>
<dbReference type="Pfam" id="PF12833">
    <property type="entry name" value="HTH_18"/>
    <property type="match status" value="1"/>
</dbReference>
<gene>
    <name evidence="8" type="ORF">KF715C_ch21650</name>
</gene>
<evidence type="ECO:0000256" key="6">
    <source>
        <dbReference type="ARBA" id="ARBA00037345"/>
    </source>
</evidence>
<dbReference type="SUPFAM" id="SSF46689">
    <property type="entry name" value="Homeodomain-like"/>
    <property type="match status" value="1"/>
</dbReference>
<keyword evidence="5" id="KW-0804">Transcription</keyword>
<dbReference type="Proteomes" id="UP000218731">
    <property type="component" value="Chromosome 1"/>
</dbReference>
<dbReference type="GO" id="GO:0003700">
    <property type="term" value="F:DNA-binding transcription factor activity"/>
    <property type="evidence" value="ECO:0007669"/>
    <property type="project" value="InterPro"/>
</dbReference>
<sequence length="228" mass="24798">MNDKATPGWQGDIWLADDYCLLRSTLGKTDSHVHYAHQILVGLGADVEVRLGEQICSGPQVLIASRQPHAILSHGVPCLTLFAEPLAFDLAGLAQACEQAGNSAELLAESLGRWPRRPLDPRLEKALERIRALDHKTLPAQELASTAALSISQLERLFSGSLKLSVRRLVLWQRLRVALQRALGGASLTEAALAAGFADSAHFTRSVRHQFGLSPGSVLRHLRLRTLG</sequence>
<dbReference type="GO" id="GO:0043565">
    <property type="term" value="F:sequence-specific DNA binding"/>
    <property type="evidence" value="ECO:0007669"/>
    <property type="project" value="InterPro"/>
</dbReference>
<dbReference type="PROSITE" id="PS01124">
    <property type="entry name" value="HTH_ARAC_FAMILY_2"/>
    <property type="match status" value="1"/>
</dbReference>
<evidence type="ECO:0000313" key="8">
    <source>
        <dbReference type="EMBL" id="BAW22738.1"/>
    </source>
</evidence>
<comment type="subcellular location">
    <subcellularLocation>
        <location evidence="1">Cytoplasm</location>
    </subcellularLocation>
</comment>
<accession>A0A1L7NB94</accession>
<dbReference type="PANTHER" id="PTHR46796">
    <property type="entry name" value="HTH-TYPE TRANSCRIPTIONAL ACTIVATOR RHAS-RELATED"/>
    <property type="match status" value="1"/>
</dbReference>
<evidence type="ECO:0000256" key="2">
    <source>
        <dbReference type="ARBA" id="ARBA00023015"/>
    </source>
</evidence>
<keyword evidence="2" id="KW-0805">Transcription regulation</keyword>
<dbReference type="InterPro" id="IPR050204">
    <property type="entry name" value="AraC_XylS_family_regulators"/>
</dbReference>
<evidence type="ECO:0000313" key="9">
    <source>
        <dbReference type="Proteomes" id="UP000218731"/>
    </source>
</evidence>
<dbReference type="RefSeq" id="WP_060516359.1">
    <property type="nucleotide sequence ID" value="NZ_AP015029.1"/>
</dbReference>
<dbReference type="Gene3D" id="1.10.10.60">
    <property type="entry name" value="Homeodomain-like"/>
    <property type="match status" value="1"/>
</dbReference>
<evidence type="ECO:0000256" key="5">
    <source>
        <dbReference type="ARBA" id="ARBA00023163"/>
    </source>
</evidence>
<dbReference type="GO" id="GO:0009893">
    <property type="term" value="P:positive regulation of metabolic process"/>
    <property type="evidence" value="ECO:0007669"/>
    <property type="project" value="UniProtKB-ARBA"/>
</dbReference>
<dbReference type="SMART" id="SM00342">
    <property type="entry name" value="HTH_ARAC"/>
    <property type="match status" value="1"/>
</dbReference>
<feature type="domain" description="HTH araC/xylS-type" evidence="7">
    <location>
        <begin position="124"/>
        <end position="221"/>
    </location>
</feature>
<dbReference type="InterPro" id="IPR018062">
    <property type="entry name" value="HTH_AraC-typ_CS"/>
</dbReference>
<proteinExistence type="predicted"/>
<dbReference type="PROSITE" id="PS00041">
    <property type="entry name" value="HTH_ARAC_FAMILY_1"/>
    <property type="match status" value="1"/>
</dbReference>
<reference evidence="8 9" key="1">
    <citation type="submission" date="2015-11" db="EMBL/GenBank/DDBJ databases">
        <title>Complete genome sequencing of a biphenyl-degrading bacterium, Pseudomonas putida KF715 (=NBRC110667).</title>
        <authorList>
            <person name="Suenaga H."/>
            <person name="Fujihara N."/>
            <person name="Watanabe T."/>
            <person name="Hirose J."/>
            <person name="Kimura N."/>
            <person name="Yamazoe A."/>
            <person name="Hosoyama A."/>
            <person name="Shimodaira J."/>
            <person name="Furukawa K."/>
        </authorList>
    </citation>
    <scope>NUCLEOTIDE SEQUENCE [LARGE SCALE GENOMIC DNA]</scope>
    <source>
        <strain evidence="8 9">KF715</strain>
    </source>
</reference>
<evidence type="ECO:0000256" key="3">
    <source>
        <dbReference type="ARBA" id="ARBA00023125"/>
    </source>
</evidence>
<dbReference type="PANTHER" id="PTHR46796:SF6">
    <property type="entry name" value="ARAC SUBFAMILY"/>
    <property type="match status" value="1"/>
</dbReference>
<dbReference type="InterPro" id="IPR018060">
    <property type="entry name" value="HTH_AraC"/>
</dbReference>
<dbReference type="GO" id="GO:0005737">
    <property type="term" value="C:cytoplasm"/>
    <property type="evidence" value="ECO:0007669"/>
    <property type="project" value="UniProtKB-SubCell"/>
</dbReference>
<dbReference type="AlphaFoldDB" id="A0A1L7NB94"/>
<evidence type="ECO:0000256" key="1">
    <source>
        <dbReference type="ARBA" id="ARBA00004496"/>
    </source>
</evidence>
<name>A0A1L7NB94_PSEPU</name>
<keyword evidence="3" id="KW-0238">DNA-binding</keyword>
<comment type="function">
    <text evidence="6">Regulatory protein of the TOL plasmid xyl operons. XylS activates the xylXYZLTEGFJQKIH operon required for the degradation of toluene, m-xylene and p-xylene.</text>
</comment>
<dbReference type="InterPro" id="IPR009057">
    <property type="entry name" value="Homeodomain-like_sf"/>
</dbReference>
<evidence type="ECO:0000256" key="4">
    <source>
        <dbReference type="ARBA" id="ARBA00023159"/>
    </source>
</evidence>
<dbReference type="EMBL" id="AP015029">
    <property type="protein sequence ID" value="BAW22738.1"/>
    <property type="molecule type" value="Genomic_DNA"/>
</dbReference>
<keyword evidence="4" id="KW-0010">Activator</keyword>